<evidence type="ECO:0000256" key="1">
    <source>
        <dbReference type="PROSITE-ProRule" id="PRU00781"/>
    </source>
</evidence>
<dbReference type="Pfam" id="PF01504">
    <property type="entry name" value="PIP5K"/>
    <property type="match status" value="1"/>
</dbReference>
<dbReference type="AlphaFoldDB" id="A0A914HVJ7"/>
<evidence type="ECO:0000259" key="2">
    <source>
        <dbReference type="PROSITE" id="PS51455"/>
    </source>
</evidence>
<evidence type="ECO:0000313" key="4">
    <source>
        <dbReference type="WBParaSite" id="Gr19_v10_g457.t1"/>
    </source>
</evidence>
<proteinExistence type="predicted"/>
<dbReference type="Gene3D" id="3.30.810.10">
    <property type="entry name" value="2-Layer Sandwich"/>
    <property type="match status" value="1"/>
</dbReference>
<dbReference type="SUPFAM" id="SSF56104">
    <property type="entry name" value="SAICAR synthase-like"/>
    <property type="match status" value="1"/>
</dbReference>
<name>A0A914HVJ7_GLORO</name>
<keyword evidence="3" id="KW-1185">Reference proteome</keyword>
<dbReference type="CDD" id="cd17301">
    <property type="entry name" value="PIPKc_PIP5KI"/>
    <property type="match status" value="1"/>
</dbReference>
<dbReference type="Proteomes" id="UP000887572">
    <property type="component" value="Unplaced"/>
</dbReference>
<dbReference type="GO" id="GO:0046854">
    <property type="term" value="P:phosphatidylinositol phosphate biosynthetic process"/>
    <property type="evidence" value="ECO:0007669"/>
    <property type="project" value="TreeGrafter"/>
</dbReference>
<dbReference type="PANTHER" id="PTHR23086:SF101">
    <property type="entry name" value="LP03320P-RELATED"/>
    <property type="match status" value="1"/>
</dbReference>
<keyword evidence="1" id="KW-0547">Nucleotide-binding</keyword>
<dbReference type="GO" id="GO:0005524">
    <property type="term" value="F:ATP binding"/>
    <property type="evidence" value="ECO:0007669"/>
    <property type="project" value="UniProtKB-UniRule"/>
</dbReference>
<dbReference type="InterPro" id="IPR023610">
    <property type="entry name" value="PInositol-4/5-P-5/4-kinase"/>
</dbReference>
<protein>
    <submittedName>
        <fullName evidence="4">PIPK domain-containing protein</fullName>
    </submittedName>
</protein>
<sequence>MDGVAGKIGHRRIDKQGELGIANSIGSLAGKPKRDILVQDFEVIDSVPFPTDGSQVTPSHAYGDFRFKTYAPIAFRYFRELFNIKPADFLKSLCIQPLRELSNPGASGSIFYVSMDDKFIIKTIQHKEAEFLRKLLPGYYMNLHQNPRTLLPKFFGLFCHQSLGKNIRLLVMNNLLPQSVKMHYKFDLKGSTYKRFASESERAKGTPTLKDLDFNQEFPDGILLDAQVYETLMDVIKRDCLVLESFKIMDYSLLMGVHNIDGDESGQTMSCNSEQLHCFPLFPDDEGGGVPARSTKGERLIIYLGIIDILQSYRLFKKLEHTWKSVLHDGESISVTNPGFYAMRFQTFLSKVFRRTSVDNIQPVRHPSSKFRSFVHSYIAMKQTPMRQQQRPRISEHEEQRVEDTMDSVILQYQQQLGGPLSQRGTSERRSYYAKMTNIGPSGEFDKRKPVERLFATSSGSNANTEIGTVQTQV</sequence>
<dbReference type="WBParaSite" id="Gr19_v10_g457.t1">
    <property type="protein sequence ID" value="Gr19_v10_g457.t1"/>
    <property type="gene ID" value="Gr19_v10_g457"/>
</dbReference>
<dbReference type="PANTHER" id="PTHR23086">
    <property type="entry name" value="PHOSPHATIDYLINOSITOL-4-PHOSPHATE 5-KINASE"/>
    <property type="match status" value="1"/>
</dbReference>
<keyword evidence="1" id="KW-0418">Kinase</keyword>
<dbReference type="SMART" id="SM00330">
    <property type="entry name" value="PIPKc"/>
    <property type="match status" value="1"/>
</dbReference>
<dbReference type="GO" id="GO:0005886">
    <property type="term" value="C:plasma membrane"/>
    <property type="evidence" value="ECO:0007669"/>
    <property type="project" value="TreeGrafter"/>
</dbReference>
<dbReference type="GO" id="GO:0016308">
    <property type="term" value="F:1-phosphatidylinositol-4-phosphate 5-kinase activity"/>
    <property type="evidence" value="ECO:0007669"/>
    <property type="project" value="TreeGrafter"/>
</dbReference>
<organism evidence="3 4">
    <name type="scientific">Globodera rostochiensis</name>
    <name type="common">Golden nematode worm</name>
    <name type="synonym">Heterodera rostochiensis</name>
    <dbReference type="NCBI Taxonomy" id="31243"/>
    <lineage>
        <taxon>Eukaryota</taxon>
        <taxon>Metazoa</taxon>
        <taxon>Ecdysozoa</taxon>
        <taxon>Nematoda</taxon>
        <taxon>Chromadorea</taxon>
        <taxon>Rhabditida</taxon>
        <taxon>Tylenchina</taxon>
        <taxon>Tylenchomorpha</taxon>
        <taxon>Tylenchoidea</taxon>
        <taxon>Heteroderidae</taxon>
        <taxon>Heteroderinae</taxon>
        <taxon>Globodera</taxon>
    </lineage>
</organism>
<evidence type="ECO:0000313" key="3">
    <source>
        <dbReference type="Proteomes" id="UP000887572"/>
    </source>
</evidence>
<keyword evidence="1" id="KW-0808">Transferase</keyword>
<dbReference type="Gene3D" id="3.30.800.10">
    <property type="entry name" value="Phosphatidylinositol Phosphate Kinase II Beta"/>
    <property type="match status" value="1"/>
</dbReference>
<dbReference type="InterPro" id="IPR027483">
    <property type="entry name" value="PInositol-4-P-4/5-kinase_C_sf"/>
</dbReference>
<dbReference type="PROSITE" id="PS51455">
    <property type="entry name" value="PIPK"/>
    <property type="match status" value="1"/>
</dbReference>
<dbReference type="InterPro" id="IPR002498">
    <property type="entry name" value="PInositol-4-P-4/5-kinase_core"/>
</dbReference>
<reference evidence="4" key="1">
    <citation type="submission" date="2022-11" db="UniProtKB">
        <authorList>
            <consortium name="WormBaseParasite"/>
        </authorList>
    </citation>
    <scope>IDENTIFICATION</scope>
</reference>
<dbReference type="InterPro" id="IPR027484">
    <property type="entry name" value="PInositol-4-P-5-kinase_N"/>
</dbReference>
<accession>A0A914HVJ7</accession>
<feature type="domain" description="PIPK" evidence="2">
    <location>
        <begin position="9"/>
        <end position="353"/>
    </location>
</feature>
<keyword evidence="1" id="KW-0067">ATP-binding</keyword>